<keyword evidence="5" id="KW-0521">NADP</keyword>
<dbReference type="GO" id="GO:0046654">
    <property type="term" value="P:tetrahydrofolate biosynthetic process"/>
    <property type="evidence" value="ECO:0007669"/>
    <property type="project" value="InterPro"/>
</dbReference>
<dbReference type="InterPro" id="IPR001796">
    <property type="entry name" value="DHFR_dom"/>
</dbReference>
<organism evidence="8 9">
    <name type="scientific">Candidatus Uhrbacteria bacterium GW2011_GWC1_41_20</name>
    <dbReference type="NCBI Taxonomy" id="1618983"/>
    <lineage>
        <taxon>Bacteria</taxon>
        <taxon>Candidatus Uhriibacteriota</taxon>
    </lineage>
</organism>
<dbReference type="GO" id="GO:0046452">
    <property type="term" value="P:dihydrofolate metabolic process"/>
    <property type="evidence" value="ECO:0007669"/>
    <property type="project" value="TreeGrafter"/>
</dbReference>
<evidence type="ECO:0000256" key="6">
    <source>
        <dbReference type="ARBA" id="ARBA00023002"/>
    </source>
</evidence>
<name>A0A0G0VFE4_9BACT</name>
<evidence type="ECO:0000256" key="1">
    <source>
        <dbReference type="ARBA" id="ARBA00004903"/>
    </source>
</evidence>
<protein>
    <recommendedName>
        <fullName evidence="3">dihydrofolate reductase</fullName>
        <ecNumber evidence="3">1.5.1.3</ecNumber>
    </recommendedName>
</protein>
<accession>A0A0G0VFE4</accession>
<sequence>MNILLIAAISADGRIAKSADQLANWTSKEDKRFFVSKTKEAGALIMGRKTYDTIGRPLPNRLNIIMSREADESKNIHGELEYTAKSPVEIIEELKARGFSSVVIGGGTSIYSLFLKEGLVTDLYLTVESILFGSGVPLVDNAPQLKLDLQTVEKIGEQSVLLHYKVTL</sequence>
<dbReference type="InterPro" id="IPR012259">
    <property type="entry name" value="DHFR"/>
</dbReference>
<dbReference type="GO" id="GO:0006730">
    <property type="term" value="P:one-carbon metabolic process"/>
    <property type="evidence" value="ECO:0007669"/>
    <property type="project" value="UniProtKB-KW"/>
</dbReference>
<dbReference type="PROSITE" id="PS51330">
    <property type="entry name" value="DHFR_2"/>
    <property type="match status" value="1"/>
</dbReference>
<evidence type="ECO:0000313" key="8">
    <source>
        <dbReference type="EMBL" id="KKR99654.1"/>
    </source>
</evidence>
<dbReference type="EC" id="1.5.1.3" evidence="3"/>
<dbReference type="PANTHER" id="PTHR48069:SF3">
    <property type="entry name" value="DIHYDROFOLATE REDUCTASE"/>
    <property type="match status" value="1"/>
</dbReference>
<evidence type="ECO:0000256" key="4">
    <source>
        <dbReference type="ARBA" id="ARBA00022563"/>
    </source>
</evidence>
<feature type="domain" description="DHFR" evidence="7">
    <location>
        <begin position="2"/>
        <end position="168"/>
    </location>
</feature>
<evidence type="ECO:0000313" key="9">
    <source>
        <dbReference type="Proteomes" id="UP000033930"/>
    </source>
</evidence>
<dbReference type="SUPFAM" id="SSF53597">
    <property type="entry name" value="Dihydrofolate reductase-like"/>
    <property type="match status" value="1"/>
</dbReference>
<dbReference type="GO" id="GO:0050661">
    <property type="term" value="F:NADP binding"/>
    <property type="evidence" value="ECO:0007669"/>
    <property type="project" value="InterPro"/>
</dbReference>
<evidence type="ECO:0000259" key="7">
    <source>
        <dbReference type="PROSITE" id="PS51330"/>
    </source>
</evidence>
<dbReference type="Pfam" id="PF00186">
    <property type="entry name" value="DHFR_1"/>
    <property type="match status" value="1"/>
</dbReference>
<keyword evidence="4" id="KW-0554">One-carbon metabolism</keyword>
<gene>
    <name evidence="8" type="ORF">UU50_C0004G0035</name>
</gene>
<comment type="caution">
    <text evidence="8">The sequence shown here is derived from an EMBL/GenBank/DDBJ whole genome shotgun (WGS) entry which is preliminary data.</text>
</comment>
<dbReference type="InterPro" id="IPR024072">
    <property type="entry name" value="DHFR-like_dom_sf"/>
</dbReference>
<dbReference type="EMBL" id="LCAW01000004">
    <property type="protein sequence ID" value="KKR99654.1"/>
    <property type="molecule type" value="Genomic_DNA"/>
</dbReference>
<dbReference type="GO" id="GO:0004146">
    <property type="term" value="F:dihydrofolate reductase activity"/>
    <property type="evidence" value="ECO:0007669"/>
    <property type="project" value="UniProtKB-EC"/>
</dbReference>
<dbReference type="GO" id="GO:0046655">
    <property type="term" value="P:folic acid metabolic process"/>
    <property type="evidence" value="ECO:0007669"/>
    <property type="project" value="TreeGrafter"/>
</dbReference>
<keyword evidence="6" id="KW-0560">Oxidoreductase</keyword>
<proteinExistence type="inferred from homology"/>
<evidence type="ECO:0000256" key="3">
    <source>
        <dbReference type="ARBA" id="ARBA00012856"/>
    </source>
</evidence>
<dbReference type="CDD" id="cd00209">
    <property type="entry name" value="DHFR"/>
    <property type="match status" value="1"/>
</dbReference>
<dbReference type="Gene3D" id="3.40.430.10">
    <property type="entry name" value="Dihydrofolate Reductase, subunit A"/>
    <property type="match status" value="1"/>
</dbReference>
<dbReference type="AlphaFoldDB" id="A0A0G0VFE4"/>
<dbReference type="GO" id="GO:0005829">
    <property type="term" value="C:cytosol"/>
    <property type="evidence" value="ECO:0007669"/>
    <property type="project" value="TreeGrafter"/>
</dbReference>
<comment type="pathway">
    <text evidence="1">Cofactor biosynthesis; tetrahydrofolate biosynthesis; 5,6,7,8-tetrahydrofolate from 7,8-dihydrofolate: step 1/1.</text>
</comment>
<dbReference type="PRINTS" id="PR00070">
    <property type="entry name" value="DHFR"/>
</dbReference>
<dbReference type="PANTHER" id="PTHR48069">
    <property type="entry name" value="DIHYDROFOLATE REDUCTASE"/>
    <property type="match status" value="1"/>
</dbReference>
<dbReference type="Proteomes" id="UP000033930">
    <property type="component" value="Unassembled WGS sequence"/>
</dbReference>
<reference evidence="8 9" key="1">
    <citation type="journal article" date="2015" name="Nature">
        <title>rRNA introns, odd ribosomes, and small enigmatic genomes across a large radiation of phyla.</title>
        <authorList>
            <person name="Brown C.T."/>
            <person name="Hug L.A."/>
            <person name="Thomas B.C."/>
            <person name="Sharon I."/>
            <person name="Castelle C.J."/>
            <person name="Singh A."/>
            <person name="Wilkins M.J."/>
            <person name="Williams K.H."/>
            <person name="Banfield J.F."/>
        </authorList>
    </citation>
    <scope>NUCLEOTIDE SEQUENCE [LARGE SCALE GENOMIC DNA]</scope>
</reference>
<evidence type="ECO:0000256" key="2">
    <source>
        <dbReference type="ARBA" id="ARBA00009539"/>
    </source>
</evidence>
<comment type="similarity">
    <text evidence="2">Belongs to the dihydrofolate reductase family.</text>
</comment>
<evidence type="ECO:0000256" key="5">
    <source>
        <dbReference type="ARBA" id="ARBA00022857"/>
    </source>
</evidence>